<name>A0ABS4R9B8_9BACI</name>
<dbReference type="PROSITE" id="PS51257">
    <property type="entry name" value="PROKAR_LIPOPROTEIN"/>
    <property type="match status" value="1"/>
</dbReference>
<organism evidence="3 4">
    <name type="scientific">Cytobacillus eiseniae</name>
    <dbReference type="NCBI Taxonomy" id="762947"/>
    <lineage>
        <taxon>Bacteria</taxon>
        <taxon>Bacillati</taxon>
        <taxon>Bacillota</taxon>
        <taxon>Bacilli</taxon>
        <taxon>Bacillales</taxon>
        <taxon>Bacillaceae</taxon>
        <taxon>Cytobacillus</taxon>
    </lineage>
</organism>
<feature type="compositionally biased region" description="Low complexity" evidence="1">
    <location>
        <begin position="50"/>
        <end position="89"/>
    </location>
</feature>
<dbReference type="Proteomes" id="UP001519293">
    <property type="component" value="Unassembled WGS sequence"/>
</dbReference>
<dbReference type="RefSeq" id="WP_066395007.1">
    <property type="nucleotide sequence ID" value="NZ_JAGIKZ010000001.1"/>
</dbReference>
<evidence type="ECO:0000313" key="3">
    <source>
        <dbReference type="EMBL" id="MBP2239484.1"/>
    </source>
</evidence>
<proteinExistence type="predicted"/>
<evidence type="ECO:0008006" key="5">
    <source>
        <dbReference type="Google" id="ProtNLM"/>
    </source>
</evidence>
<feature type="signal peptide" evidence="2">
    <location>
        <begin position="1"/>
        <end position="23"/>
    </location>
</feature>
<accession>A0ABS4R9B8</accession>
<evidence type="ECO:0000313" key="4">
    <source>
        <dbReference type="Proteomes" id="UP001519293"/>
    </source>
</evidence>
<comment type="caution">
    <text evidence="3">The sequence shown here is derived from an EMBL/GenBank/DDBJ whole genome shotgun (WGS) entry which is preliminary data.</text>
</comment>
<evidence type="ECO:0000256" key="1">
    <source>
        <dbReference type="SAM" id="MobiDB-lite"/>
    </source>
</evidence>
<evidence type="ECO:0000256" key="2">
    <source>
        <dbReference type="SAM" id="SignalP"/>
    </source>
</evidence>
<reference evidence="3 4" key="1">
    <citation type="submission" date="2021-03" db="EMBL/GenBank/DDBJ databases">
        <title>Genomic Encyclopedia of Type Strains, Phase IV (KMG-IV): sequencing the most valuable type-strain genomes for metagenomic binning, comparative biology and taxonomic classification.</title>
        <authorList>
            <person name="Goeker M."/>
        </authorList>
    </citation>
    <scope>NUCLEOTIDE SEQUENCE [LARGE SCALE GENOMIC DNA]</scope>
    <source>
        <strain evidence="3 4">DSM 26675</strain>
    </source>
</reference>
<sequence length="119" mass="13508">MKNRLLVSTITAVVSLGFLSACGVDNNRMNDTENVNYSPVRYDRYDDGNSNRARGNNMNNNVNPTRYRTDNNNLNIDANRNNRLNENNEWFGTDNDGVFDDDRNNRNILPGTNGSMTGR</sequence>
<feature type="compositionally biased region" description="Polar residues" evidence="1">
    <location>
        <begin position="106"/>
        <end position="119"/>
    </location>
</feature>
<protein>
    <recommendedName>
        <fullName evidence="5">Lipoprotein</fullName>
    </recommendedName>
</protein>
<keyword evidence="4" id="KW-1185">Reference proteome</keyword>
<dbReference type="EMBL" id="JAGIKZ010000001">
    <property type="protein sequence ID" value="MBP2239484.1"/>
    <property type="molecule type" value="Genomic_DNA"/>
</dbReference>
<keyword evidence="2" id="KW-0732">Signal</keyword>
<feature type="region of interest" description="Disordered" evidence="1">
    <location>
        <begin position="43"/>
        <end position="119"/>
    </location>
</feature>
<gene>
    <name evidence="3" type="ORF">J2Z40_000037</name>
</gene>
<feature type="chain" id="PRO_5046937030" description="Lipoprotein" evidence="2">
    <location>
        <begin position="24"/>
        <end position="119"/>
    </location>
</feature>